<organism evidence="2 3">
    <name type="scientific">Anthostomella pinea</name>
    <dbReference type="NCBI Taxonomy" id="933095"/>
    <lineage>
        <taxon>Eukaryota</taxon>
        <taxon>Fungi</taxon>
        <taxon>Dikarya</taxon>
        <taxon>Ascomycota</taxon>
        <taxon>Pezizomycotina</taxon>
        <taxon>Sordariomycetes</taxon>
        <taxon>Xylariomycetidae</taxon>
        <taxon>Xylariales</taxon>
        <taxon>Xylariaceae</taxon>
        <taxon>Anthostomella</taxon>
    </lineage>
</organism>
<evidence type="ECO:0000313" key="2">
    <source>
        <dbReference type="EMBL" id="CAJ2505369.1"/>
    </source>
</evidence>
<feature type="transmembrane region" description="Helical" evidence="1">
    <location>
        <begin position="44"/>
        <end position="65"/>
    </location>
</feature>
<feature type="transmembrane region" description="Helical" evidence="1">
    <location>
        <begin position="85"/>
        <end position="108"/>
    </location>
</feature>
<evidence type="ECO:0000313" key="3">
    <source>
        <dbReference type="Proteomes" id="UP001295740"/>
    </source>
</evidence>
<dbReference type="Proteomes" id="UP001295740">
    <property type="component" value="Unassembled WGS sequence"/>
</dbReference>
<keyword evidence="3" id="KW-1185">Reference proteome</keyword>
<keyword evidence="1" id="KW-0812">Transmembrane</keyword>
<reference evidence="2" key="1">
    <citation type="submission" date="2023-10" db="EMBL/GenBank/DDBJ databases">
        <authorList>
            <person name="Hackl T."/>
        </authorList>
    </citation>
    <scope>NUCLEOTIDE SEQUENCE</scope>
</reference>
<dbReference type="AlphaFoldDB" id="A0AAI8YHW6"/>
<evidence type="ECO:0000256" key="1">
    <source>
        <dbReference type="SAM" id="Phobius"/>
    </source>
</evidence>
<protein>
    <submittedName>
        <fullName evidence="2">Uu.00g127630.m01.CDS01</fullName>
    </submittedName>
</protein>
<keyword evidence="1" id="KW-1133">Transmembrane helix</keyword>
<feature type="transmembrane region" description="Helical" evidence="1">
    <location>
        <begin position="120"/>
        <end position="141"/>
    </location>
</feature>
<keyword evidence="1" id="KW-0472">Membrane</keyword>
<feature type="transmembrane region" description="Helical" evidence="1">
    <location>
        <begin position="12"/>
        <end position="32"/>
    </location>
</feature>
<sequence>MDVLNSILTHPHGTAFILLQAVLAVALVTSWARCSLRGLKAIIICINIALFAYLAHAISAVYAVMPRPAPPFVLFSLRHGMEAYVSIHALRHGGLWGFVIRAAVLAAIHKAARILYVGRGLMELWFPFIAALAFAALRAAADFKNVDRWVL</sequence>
<name>A0AAI8YHW6_9PEZI</name>
<comment type="caution">
    <text evidence="2">The sequence shown here is derived from an EMBL/GenBank/DDBJ whole genome shotgun (WGS) entry which is preliminary data.</text>
</comment>
<gene>
    <name evidence="2" type="ORF">KHLLAP_LOCUS5837</name>
</gene>
<dbReference type="EMBL" id="CAUWAG010000007">
    <property type="protein sequence ID" value="CAJ2505369.1"/>
    <property type="molecule type" value="Genomic_DNA"/>
</dbReference>
<proteinExistence type="predicted"/>
<accession>A0AAI8YHW6</accession>